<evidence type="ECO:0000313" key="2">
    <source>
        <dbReference type="EMBL" id="UTU49813.1"/>
    </source>
</evidence>
<name>A0AB38T5Y4_9HYPH</name>
<dbReference type="AlphaFoldDB" id="A0AB38T5Y4"/>
<dbReference type="RefSeq" id="WP_013531568.1">
    <property type="nucleotide sequence ID" value="NZ_CP015062.1"/>
</dbReference>
<protein>
    <recommendedName>
        <fullName evidence="4">Entry exclusion protein TrbK</fullName>
    </recommendedName>
</protein>
<gene>
    <name evidence="2" type="ORF">LRP29_20225</name>
</gene>
<accession>A0AB38T5Y4</accession>
<reference evidence="2 3" key="1">
    <citation type="journal article" date="2022" name="Microbiol. Resour. Announc.">
        <title>Complete Genome Sequence of Mesorhizobium ciceri Strain R30, a Rhizobium Used as a Commercial Inoculant for Chickpea in Argentina.</title>
        <authorList>
            <person name="Foresto E."/>
            <person name="Revale S."/>
            <person name="Primo E."/>
            <person name="Nievas F."/>
            <person name="Carezzano E."/>
            <person name="Puente M."/>
            <person name="Alzari P."/>
            <person name="Mart M."/>
            <person name="Ben-Assaya M."/>
            <person name="Mornico D."/>
            <person name="Santoro M."/>
            <person name="Mart F."/>
            <person name="Giordano W."/>
            <person name="Bogino P."/>
        </authorList>
    </citation>
    <scope>NUCLEOTIDE SEQUENCE [LARGE SCALE GENOMIC DNA]</scope>
    <source>
        <strain evidence="2 3">R30</strain>
    </source>
</reference>
<keyword evidence="3" id="KW-1185">Reference proteome</keyword>
<evidence type="ECO:0008006" key="4">
    <source>
        <dbReference type="Google" id="ProtNLM"/>
    </source>
</evidence>
<dbReference type="EMBL" id="CP088147">
    <property type="protein sequence ID" value="UTU49813.1"/>
    <property type="molecule type" value="Genomic_DNA"/>
</dbReference>
<proteinExistence type="predicted"/>
<evidence type="ECO:0000313" key="3">
    <source>
        <dbReference type="Proteomes" id="UP001060070"/>
    </source>
</evidence>
<evidence type="ECO:0000256" key="1">
    <source>
        <dbReference type="SAM" id="MobiDB-lite"/>
    </source>
</evidence>
<sequence>MGRLLFMVAFACVAYRIYTETAGSARHVPQDDGEALRKQSAALGVDPSR</sequence>
<organism evidence="2 3">
    <name type="scientific">Mesorhizobium ciceri</name>
    <dbReference type="NCBI Taxonomy" id="39645"/>
    <lineage>
        <taxon>Bacteria</taxon>
        <taxon>Pseudomonadati</taxon>
        <taxon>Pseudomonadota</taxon>
        <taxon>Alphaproteobacteria</taxon>
        <taxon>Hyphomicrobiales</taxon>
        <taxon>Phyllobacteriaceae</taxon>
        <taxon>Mesorhizobium</taxon>
    </lineage>
</organism>
<feature type="compositionally biased region" description="Basic and acidic residues" evidence="1">
    <location>
        <begin position="28"/>
        <end position="37"/>
    </location>
</feature>
<dbReference type="Proteomes" id="UP001060070">
    <property type="component" value="Chromosome"/>
</dbReference>
<feature type="region of interest" description="Disordered" evidence="1">
    <location>
        <begin position="27"/>
        <end position="49"/>
    </location>
</feature>